<evidence type="ECO:0000256" key="2">
    <source>
        <dbReference type="ARBA" id="ARBA00022692"/>
    </source>
</evidence>
<dbReference type="Gene3D" id="1.20.120.1630">
    <property type="match status" value="1"/>
</dbReference>
<comment type="caution">
    <text evidence="6">The sequence shown here is derived from an EMBL/GenBank/DDBJ whole genome shotgun (WGS) entry which is preliminary data.</text>
</comment>
<dbReference type="Proteomes" id="UP000320582">
    <property type="component" value="Unassembled WGS sequence"/>
</dbReference>
<evidence type="ECO:0000313" key="6">
    <source>
        <dbReference type="EMBL" id="TQM93337.1"/>
    </source>
</evidence>
<gene>
    <name evidence="6" type="ORF">BD293_1969</name>
</gene>
<keyword evidence="6" id="KW-0808">Transferase</keyword>
<dbReference type="PANTHER" id="PTHR43847">
    <property type="entry name" value="BLL3993 PROTEIN"/>
    <property type="match status" value="1"/>
</dbReference>
<feature type="transmembrane region" description="Helical" evidence="5">
    <location>
        <begin position="23"/>
        <end position="43"/>
    </location>
</feature>
<feature type="transmembrane region" description="Helical" evidence="5">
    <location>
        <begin position="50"/>
        <end position="71"/>
    </location>
</feature>
<evidence type="ECO:0000256" key="4">
    <source>
        <dbReference type="ARBA" id="ARBA00023136"/>
    </source>
</evidence>
<dbReference type="AlphaFoldDB" id="A0A543KE79"/>
<dbReference type="InterPro" id="IPR007318">
    <property type="entry name" value="Phopholipid_MeTrfase"/>
</dbReference>
<sequence>MDCGPGLSGGGPSLIRYLDYPPVWLLAALGVVWLETVAVPPLLGQPFVHAVGTLVTLTGALLFGLAGWSFLRARSTIIPHQTPQHLITTGIFRISRNPIYLADVLILVGLSLRWGAVGGLLLAPLLVWVLRVRFIEPEEARILDQFGDDARAYFARTRRWL</sequence>
<name>A0A543KE79_9RHOB</name>
<evidence type="ECO:0000256" key="5">
    <source>
        <dbReference type="SAM" id="Phobius"/>
    </source>
</evidence>
<proteinExistence type="predicted"/>
<dbReference type="GO" id="GO:0008168">
    <property type="term" value="F:methyltransferase activity"/>
    <property type="evidence" value="ECO:0007669"/>
    <property type="project" value="UniProtKB-KW"/>
</dbReference>
<evidence type="ECO:0000313" key="7">
    <source>
        <dbReference type="Proteomes" id="UP000320582"/>
    </source>
</evidence>
<reference evidence="6 7" key="1">
    <citation type="submission" date="2019-06" db="EMBL/GenBank/DDBJ databases">
        <title>Genomic Encyclopedia of Archaeal and Bacterial Type Strains, Phase II (KMG-II): from individual species to whole genera.</title>
        <authorList>
            <person name="Goeker M."/>
        </authorList>
    </citation>
    <scope>NUCLEOTIDE SEQUENCE [LARGE SCALE GENOMIC DNA]</scope>
    <source>
        <strain evidence="6 7">DSM 18423</strain>
    </source>
</reference>
<dbReference type="InterPro" id="IPR052527">
    <property type="entry name" value="Metal_cation-efflux_comp"/>
</dbReference>
<protein>
    <submittedName>
        <fullName evidence="6">Protein-S-isoprenylcysteine O-methyltransferase Ste14</fullName>
    </submittedName>
</protein>
<organism evidence="6 7">
    <name type="scientific">Roseinatronobacter monicus</name>
    <dbReference type="NCBI Taxonomy" id="393481"/>
    <lineage>
        <taxon>Bacteria</taxon>
        <taxon>Pseudomonadati</taxon>
        <taxon>Pseudomonadota</taxon>
        <taxon>Alphaproteobacteria</taxon>
        <taxon>Rhodobacterales</taxon>
        <taxon>Paracoccaceae</taxon>
        <taxon>Roseinatronobacter</taxon>
    </lineage>
</organism>
<keyword evidence="7" id="KW-1185">Reference proteome</keyword>
<dbReference type="GO" id="GO:0032259">
    <property type="term" value="P:methylation"/>
    <property type="evidence" value="ECO:0007669"/>
    <property type="project" value="UniProtKB-KW"/>
</dbReference>
<keyword evidence="2 5" id="KW-0812">Transmembrane</keyword>
<keyword evidence="4 5" id="KW-0472">Membrane</keyword>
<evidence type="ECO:0000256" key="1">
    <source>
        <dbReference type="ARBA" id="ARBA00004127"/>
    </source>
</evidence>
<dbReference type="GO" id="GO:0012505">
    <property type="term" value="C:endomembrane system"/>
    <property type="evidence" value="ECO:0007669"/>
    <property type="project" value="UniProtKB-SubCell"/>
</dbReference>
<keyword evidence="6" id="KW-0489">Methyltransferase</keyword>
<feature type="transmembrane region" description="Helical" evidence="5">
    <location>
        <begin position="104"/>
        <end position="130"/>
    </location>
</feature>
<comment type="subcellular location">
    <subcellularLocation>
        <location evidence="1">Endomembrane system</location>
        <topology evidence="1">Multi-pass membrane protein</topology>
    </subcellularLocation>
</comment>
<dbReference type="EMBL" id="VFPT01000001">
    <property type="protein sequence ID" value="TQM93337.1"/>
    <property type="molecule type" value="Genomic_DNA"/>
</dbReference>
<keyword evidence="3 5" id="KW-1133">Transmembrane helix</keyword>
<evidence type="ECO:0000256" key="3">
    <source>
        <dbReference type="ARBA" id="ARBA00022989"/>
    </source>
</evidence>
<dbReference type="PANTHER" id="PTHR43847:SF1">
    <property type="entry name" value="BLL3993 PROTEIN"/>
    <property type="match status" value="1"/>
</dbReference>
<dbReference type="Pfam" id="PF04191">
    <property type="entry name" value="PEMT"/>
    <property type="match status" value="1"/>
</dbReference>
<accession>A0A543KE79</accession>